<evidence type="ECO:0000313" key="2">
    <source>
        <dbReference type="Proteomes" id="UP000030300"/>
    </source>
</evidence>
<organism evidence="1 2">
    <name type="scientific">Nocardioides simplex</name>
    <name type="common">Arthrobacter simplex</name>
    <dbReference type="NCBI Taxonomy" id="2045"/>
    <lineage>
        <taxon>Bacteria</taxon>
        <taxon>Bacillati</taxon>
        <taxon>Actinomycetota</taxon>
        <taxon>Actinomycetes</taxon>
        <taxon>Propionibacteriales</taxon>
        <taxon>Nocardioidaceae</taxon>
        <taxon>Pimelobacter</taxon>
    </lineage>
</organism>
<gene>
    <name evidence="1" type="ORF">KR76_16425</name>
</gene>
<dbReference type="Proteomes" id="UP000030300">
    <property type="component" value="Chromosome"/>
</dbReference>
<dbReference type="HOGENOM" id="CLU_1193865_0_0_11"/>
<dbReference type="GeneID" id="96610419"/>
<dbReference type="STRING" id="2045.KR76_16425"/>
<dbReference type="AlphaFoldDB" id="A0A0A1DN33"/>
<name>A0A0A1DN33_NOCSI</name>
<dbReference type="KEGG" id="psim:KR76_16425"/>
<evidence type="ECO:0000313" key="1">
    <source>
        <dbReference type="EMBL" id="AIY17953.1"/>
    </source>
</evidence>
<keyword evidence="2" id="KW-1185">Reference proteome</keyword>
<reference evidence="1 2" key="1">
    <citation type="journal article" date="2015" name="Genome Announc.">
        <title>Complete Genome Sequence of Steroid-Transforming Nocardioides simplex VKM Ac-2033D.</title>
        <authorList>
            <person name="Shtratnikova V.Y."/>
            <person name="Schelkunov M.I."/>
            <person name="Pekov Y.A."/>
            <person name="Fokina V.V."/>
            <person name="Logacheva M.D."/>
            <person name="Sokolov S.L."/>
            <person name="Bragin E.Y."/>
            <person name="Ashapkin V.V."/>
            <person name="Donova M.V."/>
        </authorList>
    </citation>
    <scope>NUCLEOTIDE SEQUENCE [LARGE SCALE GENOMIC DNA]</scope>
    <source>
        <strain evidence="1 2">VKM Ac-2033D</strain>
    </source>
</reference>
<dbReference type="RefSeq" id="WP_038679776.1">
    <property type="nucleotide sequence ID" value="NZ_BJMC01000027.1"/>
</dbReference>
<proteinExistence type="predicted"/>
<protein>
    <submittedName>
        <fullName evidence="1">Uncharacterized protein</fullName>
    </submittedName>
</protein>
<accession>A0A0A1DN33</accession>
<sequence>MTILRSLRTLRGRLVAVTAVATMLLTATPPAQAYATYTPSGGPAVNLVGTGIGLTDIPIGQTISCGSFTMAGGVSSPGLSRAYPTPAVNLPTLASAGCSNTWWGAVTFALAPTWRLAMTGDPSGGVWPARLTEVKISGVVYGCAIEVTGVVNGTFAVGLQRFTPVAGPSGLQVSAAVGGAPCVTIDVAVGDPIAVGGYWTNTALPPIALANP</sequence>
<dbReference type="EMBL" id="CP009896">
    <property type="protein sequence ID" value="AIY17953.1"/>
    <property type="molecule type" value="Genomic_DNA"/>
</dbReference>